<dbReference type="EMBL" id="CP010725">
    <property type="protein sequence ID" value="AUQ99902.1"/>
    <property type="molecule type" value="Genomic_DNA"/>
</dbReference>
<evidence type="ECO:0000313" key="7">
    <source>
        <dbReference type="EMBL" id="AUQ99902.1"/>
    </source>
</evidence>
<keyword evidence="5" id="KW-0520">NAD</keyword>
<keyword evidence="3" id="KW-0274">FAD</keyword>
<dbReference type="SUPFAM" id="SSF51905">
    <property type="entry name" value="FAD/NAD(P)-binding domain"/>
    <property type="match status" value="1"/>
</dbReference>
<dbReference type="InterPro" id="IPR002937">
    <property type="entry name" value="Amino_oxidase"/>
</dbReference>
<organism evidence="7 8">
    <name type="scientific">Phaeobacter inhibens</name>
    <dbReference type="NCBI Taxonomy" id="221822"/>
    <lineage>
        <taxon>Bacteria</taxon>
        <taxon>Pseudomonadati</taxon>
        <taxon>Pseudomonadota</taxon>
        <taxon>Alphaproteobacteria</taxon>
        <taxon>Rhodobacterales</taxon>
        <taxon>Roseobacteraceae</taxon>
        <taxon>Phaeobacter</taxon>
    </lineage>
</organism>
<evidence type="ECO:0000259" key="6">
    <source>
        <dbReference type="Pfam" id="PF01593"/>
    </source>
</evidence>
<reference evidence="7 8" key="2">
    <citation type="journal article" date="2017" name="Genome Biol. Evol.">
        <title>Trajectories and Drivers of Genome Evolution in Surface-Associated Marine Phaeobacter.</title>
        <authorList>
            <person name="Freese H.M."/>
            <person name="Sikorski J."/>
            <person name="Bunk B."/>
            <person name="Scheuner C."/>
            <person name="Meier-Kolthoff J.P."/>
            <person name="Sproer C."/>
            <person name="Gram L."/>
            <person name="Overmann J."/>
        </authorList>
    </citation>
    <scope>NUCLEOTIDE SEQUENCE [LARGE SCALE GENOMIC DNA]</scope>
    <source>
        <strain evidence="7 8">P88</strain>
    </source>
</reference>
<evidence type="ECO:0000256" key="2">
    <source>
        <dbReference type="ARBA" id="ARBA00022729"/>
    </source>
</evidence>
<evidence type="ECO:0000256" key="3">
    <source>
        <dbReference type="ARBA" id="ARBA00022827"/>
    </source>
</evidence>
<proteinExistence type="predicted"/>
<sequence length="505" mass="55439">MTDFDAIVIGAGNAGLSAAAGMQRKGLRTLLLERHNIPGGCGTSFVRGDFEFEVALHQLSGFGTEADPFVLRDTFRDLGVLDKVEFVEEGEVYRFCVPGEVDITLPADIPGLIHVLSTQFPQEADAIARFVQLCGTLCQEYYGVFPRVKRAGDPGALRKKCPNLVRYGVRSSQDVLDEFFSDPRLKATLGAYWPYLGLPLDELPFVELGPMFFLYAHYKPYHIRGGSQAMSNALLQSFLEAGGEVQFNTAAAKIHTDQGRVTGVTTEHGTRFNAASVVSNASSIHTFNELLDVETLEPQVRETFQHSRVGVSGFIVYLGLDVSPEELGITAASNFICSDLDDRAVFDTANNLDDPAGCLLTCYNYDDPTFAPEGKSVIGLMCAQYGKVWEDIPQEAYFDTKYEFAQRLIRLAERVYPGIQAHIEEVEVATPLTVMRYLNTPGGAIYGFDQNALETPVFRQRLKGPEGLYLAGAWTGPGGFQPTYMSGHAAANTVVRHHRTNLAAE</sequence>
<dbReference type="RefSeq" id="WP_102883839.1">
    <property type="nucleotide sequence ID" value="NZ_CP010725.1"/>
</dbReference>
<dbReference type="Proteomes" id="UP000236447">
    <property type="component" value="Chromosome"/>
</dbReference>
<name>A0A2I7KBD6_9RHOB</name>
<accession>A0A2I7KBD6</accession>
<keyword evidence="7" id="KW-0560">Oxidoreductase</keyword>
<dbReference type="PANTHER" id="PTHR46091">
    <property type="entry name" value="BLR7054 PROTEIN"/>
    <property type="match status" value="1"/>
</dbReference>
<feature type="domain" description="Amine oxidase" evidence="6">
    <location>
        <begin position="14"/>
        <end position="494"/>
    </location>
</feature>
<evidence type="ECO:0000256" key="5">
    <source>
        <dbReference type="ARBA" id="ARBA00023027"/>
    </source>
</evidence>
<keyword evidence="4" id="KW-0521">NADP</keyword>
<protein>
    <submittedName>
        <fullName evidence="7">Phytoene desaturase (Lycopene-forming)</fullName>
        <ecNumber evidence="7">1.3.99.31</ecNumber>
    </submittedName>
</protein>
<dbReference type="PANTHER" id="PTHR46091:SF3">
    <property type="entry name" value="AMINE OXIDASE DOMAIN-CONTAINING PROTEIN"/>
    <property type="match status" value="1"/>
</dbReference>
<evidence type="ECO:0000256" key="4">
    <source>
        <dbReference type="ARBA" id="ARBA00022857"/>
    </source>
</evidence>
<gene>
    <name evidence="7" type="primary">crtI</name>
    <name evidence="7" type="ORF">PhaeoP88_02547</name>
</gene>
<keyword evidence="2" id="KW-0732">Signal</keyword>
<dbReference type="InterPro" id="IPR036188">
    <property type="entry name" value="FAD/NAD-bd_sf"/>
</dbReference>
<dbReference type="EC" id="1.3.99.31" evidence="7"/>
<dbReference type="AlphaFoldDB" id="A0A2I7KBD6"/>
<dbReference type="InterPro" id="IPR052206">
    <property type="entry name" value="Retinol_saturase"/>
</dbReference>
<dbReference type="Gene3D" id="3.50.50.60">
    <property type="entry name" value="FAD/NAD(P)-binding domain"/>
    <property type="match status" value="2"/>
</dbReference>
<dbReference type="Pfam" id="PF01593">
    <property type="entry name" value="Amino_oxidase"/>
    <property type="match status" value="1"/>
</dbReference>
<keyword evidence="1" id="KW-0285">Flavoprotein</keyword>
<reference evidence="7 8" key="1">
    <citation type="journal article" date="2017" name="Front. Microbiol.">
        <title>Phaeobacter piscinae sp. nov., a species of the Roseobacter group and potential aquaculture probiont.</title>
        <authorList>
            <person name="Sonnenschein E.C."/>
            <person name="Phippen C.B.W."/>
            <person name="Nielsen K.F."/>
            <person name="Mateiu R.V."/>
            <person name="Melchiorsen J."/>
            <person name="Gram L."/>
            <person name="Overmann J."/>
            <person name="Freese H.M."/>
        </authorList>
    </citation>
    <scope>NUCLEOTIDE SEQUENCE [LARGE SCALE GENOMIC DNA]</scope>
    <source>
        <strain evidence="7 8">P88</strain>
    </source>
</reference>
<dbReference type="GO" id="GO:0016491">
    <property type="term" value="F:oxidoreductase activity"/>
    <property type="evidence" value="ECO:0007669"/>
    <property type="project" value="UniProtKB-KW"/>
</dbReference>
<evidence type="ECO:0000313" key="8">
    <source>
        <dbReference type="Proteomes" id="UP000236447"/>
    </source>
</evidence>
<evidence type="ECO:0000256" key="1">
    <source>
        <dbReference type="ARBA" id="ARBA00022630"/>
    </source>
</evidence>